<dbReference type="GO" id="GO:0016887">
    <property type="term" value="F:ATP hydrolysis activity"/>
    <property type="evidence" value="ECO:0007669"/>
    <property type="project" value="InterPro"/>
</dbReference>
<evidence type="ECO:0000256" key="11">
    <source>
        <dbReference type="SAM" id="Phobius"/>
    </source>
</evidence>
<keyword evidence="4" id="KW-0597">Phosphoprotein</keyword>
<dbReference type="InterPro" id="IPR003439">
    <property type="entry name" value="ABC_transporter-like_ATP-bd"/>
</dbReference>
<dbReference type="InterPro" id="IPR043926">
    <property type="entry name" value="ABCG_dom"/>
</dbReference>
<evidence type="ECO:0000256" key="3">
    <source>
        <dbReference type="ARBA" id="ARBA00022448"/>
    </source>
</evidence>
<keyword evidence="5 11" id="KW-0812">Transmembrane</keyword>
<keyword evidence="6" id="KW-0547">Nucleotide-binding</keyword>
<keyword evidence="3" id="KW-0813">Transport</keyword>
<dbReference type="InterPro" id="IPR052215">
    <property type="entry name" value="Plant_ABCG"/>
</dbReference>
<dbReference type="FunFam" id="3.40.50.300:FF:000504">
    <property type="entry name" value="ABC transporter G family member 11"/>
    <property type="match status" value="1"/>
</dbReference>
<evidence type="ECO:0000256" key="9">
    <source>
        <dbReference type="ARBA" id="ARBA00023136"/>
    </source>
</evidence>
<comment type="subcellular location">
    <subcellularLocation>
        <location evidence="1">Membrane</location>
        <topology evidence="1">Multi-pass membrane protein</topology>
    </subcellularLocation>
</comment>
<dbReference type="CDD" id="cd03213">
    <property type="entry name" value="ABCG_EPDR"/>
    <property type="match status" value="1"/>
</dbReference>
<dbReference type="PANTHER" id="PTHR48042">
    <property type="entry name" value="ABC TRANSPORTER G FAMILY MEMBER 11"/>
    <property type="match status" value="1"/>
</dbReference>
<organism evidence="13 14">
    <name type="scientific">Nepenthes gracilis</name>
    <name type="common">Slender pitcher plant</name>
    <dbReference type="NCBI Taxonomy" id="150966"/>
    <lineage>
        <taxon>Eukaryota</taxon>
        <taxon>Viridiplantae</taxon>
        <taxon>Streptophyta</taxon>
        <taxon>Embryophyta</taxon>
        <taxon>Tracheophyta</taxon>
        <taxon>Spermatophyta</taxon>
        <taxon>Magnoliopsida</taxon>
        <taxon>eudicotyledons</taxon>
        <taxon>Gunneridae</taxon>
        <taxon>Pentapetalae</taxon>
        <taxon>Caryophyllales</taxon>
        <taxon>Nepenthaceae</taxon>
        <taxon>Nepenthes</taxon>
    </lineage>
</organism>
<accession>A0AAD3SAL5</accession>
<dbReference type="EMBL" id="BSYO01000007">
    <property type="protein sequence ID" value="GMH07638.1"/>
    <property type="molecule type" value="Genomic_DNA"/>
</dbReference>
<dbReference type="GO" id="GO:0140359">
    <property type="term" value="F:ABC-type transporter activity"/>
    <property type="evidence" value="ECO:0007669"/>
    <property type="project" value="InterPro"/>
</dbReference>
<evidence type="ECO:0000256" key="1">
    <source>
        <dbReference type="ARBA" id="ARBA00004141"/>
    </source>
</evidence>
<dbReference type="Gene3D" id="3.40.50.300">
    <property type="entry name" value="P-loop containing nucleotide triphosphate hydrolases"/>
    <property type="match status" value="1"/>
</dbReference>
<dbReference type="Pfam" id="PF00005">
    <property type="entry name" value="ABC_tran"/>
    <property type="match status" value="1"/>
</dbReference>
<dbReference type="Proteomes" id="UP001279734">
    <property type="component" value="Unassembled WGS sequence"/>
</dbReference>
<evidence type="ECO:0000313" key="14">
    <source>
        <dbReference type="Proteomes" id="UP001279734"/>
    </source>
</evidence>
<name>A0AAD3SAL5_NEPGR</name>
<dbReference type="SUPFAM" id="SSF52540">
    <property type="entry name" value="P-loop containing nucleoside triphosphate hydrolases"/>
    <property type="match status" value="1"/>
</dbReference>
<feature type="transmembrane region" description="Helical" evidence="11">
    <location>
        <begin position="497"/>
        <end position="519"/>
    </location>
</feature>
<keyword evidence="7" id="KW-0067">ATP-binding</keyword>
<dbReference type="InterPro" id="IPR003593">
    <property type="entry name" value="AAA+_ATPase"/>
</dbReference>
<protein>
    <recommendedName>
        <fullName evidence="12">ABC transporter domain-containing protein</fullName>
    </recommendedName>
</protein>
<sequence>MEIEVAVDADLHHSSGGGDGSRGGAGAPAYLVWEDLTVVVSNSGNGPTRRLLQGISGYAEPGKIMAIMGPSGSGKSTLLDSLAGRLSSNVVMTGNILLNGRKRRPGRGGVAYVTQEDVLLGTLTVRETITYSANLRLPTTLSKEEVDGIVEGTIAEMGLQECADRLIGNWHLRGISGGEKKRLSIAIEILTRPSLLFMDEPTTGLDGAASFFVVQIIRSLAADGGRTVITSIHQPSSEVFALFDDLFLLSGGEAVYFGEARMAIEFFREAGYPCPSRRNPSDHFLRCINSDFDKVTATLMGSYGKQEMQRLSDPLMTVETARIKAALVEKYRWSEYAMRVKAKIREISSIKGLPTETEERSQAMWWKQLTTLTRRSFTNMCRDIGYYWARLGIYIIVAVCVGTVFWNVGTGYSAILARGSCGAFVSGFMVFMSIGGFPSFVEELKVFNRERIGGYYGVAVYILSNFLSSFPFLVLVTVTSTSICYYMVKYGQEVSHFVYFCLMLFGCISVVESCMMVIASLVSNYLMGLITGAGVIGIMMMTSGFFRLLPDLPKPFWRYPISYISYGSWALQGSYKNDLLGLEFDNFLPGEPKLKGSEIITDLYGIQLDHSKWWDLAAVYAIILSYRITFFLVLKFKEQASPFLRILHTKKVLHQLKKRASFRKSAFPSKRYQPARSMSSQEGLGSPIP</sequence>
<comment type="caution">
    <text evidence="13">The sequence shown here is derived from an EMBL/GenBank/DDBJ whole genome shotgun (WGS) entry which is preliminary data.</text>
</comment>
<feature type="transmembrane region" description="Helical" evidence="11">
    <location>
        <begin position="421"/>
        <end position="441"/>
    </location>
</feature>
<keyword evidence="9 11" id="KW-0472">Membrane</keyword>
<dbReference type="Pfam" id="PF19055">
    <property type="entry name" value="ABC2_membrane_7"/>
    <property type="match status" value="1"/>
</dbReference>
<feature type="transmembrane region" description="Helical" evidence="11">
    <location>
        <begin position="387"/>
        <end position="409"/>
    </location>
</feature>
<feature type="domain" description="ABC transporter" evidence="12">
    <location>
        <begin position="31"/>
        <end position="276"/>
    </location>
</feature>
<keyword evidence="14" id="KW-1185">Reference proteome</keyword>
<keyword evidence="8 11" id="KW-1133">Transmembrane helix</keyword>
<dbReference type="GO" id="GO:0009651">
    <property type="term" value="P:response to salt stress"/>
    <property type="evidence" value="ECO:0007669"/>
    <property type="project" value="UniProtKB-ARBA"/>
</dbReference>
<dbReference type="InterPro" id="IPR017871">
    <property type="entry name" value="ABC_transporter-like_CS"/>
</dbReference>
<evidence type="ECO:0000256" key="5">
    <source>
        <dbReference type="ARBA" id="ARBA00022692"/>
    </source>
</evidence>
<feature type="region of interest" description="Disordered" evidence="10">
    <location>
        <begin position="664"/>
        <end position="689"/>
    </location>
</feature>
<evidence type="ECO:0000256" key="4">
    <source>
        <dbReference type="ARBA" id="ARBA00022553"/>
    </source>
</evidence>
<dbReference type="PROSITE" id="PS50893">
    <property type="entry name" value="ABC_TRANSPORTER_2"/>
    <property type="match status" value="1"/>
</dbReference>
<dbReference type="InterPro" id="IPR027417">
    <property type="entry name" value="P-loop_NTPase"/>
</dbReference>
<evidence type="ECO:0000256" key="6">
    <source>
        <dbReference type="ARBA" id="ARBA00022741"/>
    </source>
</evidence>
<dbReference type="SMART" id="SM00382">
    <property type="entry name" value="AAA"/>
    <property type="match status" value="1"/>
</dbReference>
<evidence type="ECO:0000313" key="13">
    <source>
        <dbReference type="EMBL" id="GMH07638.1"/>
    </source>
</evidence>
<dbReference type="InterPro" id="IPR013525">
    <property type="entry name" value="ABC2_TM"/>
</dbReference>
<dbReference type="Pfam" id="PF01061">
    <property type="entry name" value="ABC2_membrane"/>
    <property type="match status" value="1"/>
</dbReference>
<feature type="transmembrane region" description="Helical" evidence="11">
    <location>
        <begin position="461"/>
        <end position="485"/>
    </location>
</feature>
<dbReference type="AlphaFoldDB" id="A0AAD3SAL5"/>
<dbReference type="GO" id="GO:0016020">
    <property type="term" value="C:membrane"/>
    <property type="evidence" value="ECO:0007669"/>
    <property type="project" value="UniProtKB-SubCell"/>
</dbReference>
<comment type="similarity">
    <text evidence="2">Belongs to the ABC transporter superfamily. ABCG family. Eye pigment precursor importer (TC 3.A.1.204) subfamily.</text>
</comment>
<evidence type="ECO:0000256" key="10">
    <source>
        <dbReference type="SAM" id="MobiDB-lite"/>
    </source>
</evidence>
<evidence type="ECO:0000256" key="2">
    <source>
        <dbReference type="ARBA" id="ARBA00005814"/>
    </source>
</evidence>
<gene>
    <name evidence="13" type="ORF">Nepgr_009478</name>
</gene>
<evidence type="ECO:0000256" key="8">
    <source>
        <dbReference type="ARBA" id="ARBA00022989"/>
    </source>
</evidence>
<dbReference type="GO" id="GO:0005524">
    <property type="term" value="F:ATP binding"/>
    <property type="evidence" value="ECO:0007669"/>
    <property type="project" value="UniProtKB-KW"/>
</dbReference>
<proteinExistence type="inferred from homology"/>
<feature type="transmembrane region" description="Helical" evidence="11">
    <location>
        <begin position="525"/>
        <end position="549"/>
    </location>
</feature>
<evidence type="ECO:0000259" key="12">
    <source>
        <dbReference type="PROSITE" id="PS50893"/>
    </source>
</evidence>
<reference evidence="13" key="1">
    <citation type="submission" date="2023-05" db="EMBL/GenBank/DDBJ databases">
        <title>Nepenthes gracilis genome sequencing.</title>
        <authorList>
            <person name="Fukushima K."/>
        </authorList>
    </citation>
    <scope>NUCLEOTIDE SEQUENCE</scope>
    <source>
        <strain evidence="13">SING2019-196</strain>
    </source>
</reference>
<dbReference type="PANTHER" id="PTHR48042:SF18">
    <property type="entry name" value="ABC TRANSPORTER G FAMILY MEMBER 12"/>
    <property type="match status" value="1"/>
</dbReference>
<dbReference type="PROSITE" id="PS00211">
    <property type="entry name" value="ABC_TRANSPORTER_1"/>
    <property type="match status" value="1"/>
</dbReference>
<evidence type="ECO:0000256" key="7">
    <source>
        <dbReference type="ARBA" id="ARBA00022840"/>
    </source>
</evidence>